<name>A0A370DD68_9GAMM</name>
<keyword evidence="1" id="KW-0812">Transmembrane</keyword>
<feature type="transmembrane region" description="Helical" evidence="1">
    <location>
        <begin position="52"/>
        <end position="76"/>
    </location>
</feature>
<dbReference type="AlphaFoldDB" id="A0A370DD68"/>
<keyword evidence="1" id="KW-1133">Transmembrane helix</keyword>
<organism evidence="2 3">
    <name type="scientific">endosymbiont of Galathealinum brachiosum</name>
    <dbReference type="NCBI Taxonomy" id="2200906"/>
    <lineage>
        <taxon>Bacteria</taxon>
        <taxon>Pseudomonadati</taxon>
        <taxon>Pseudomonadota</taxon>
        <taxon>Gammaproteobacteria</taxon>
        <taxon>sulfur-oxidizing symbionts</taxon>
    </lineage>
</organism>
<keyword evidence="1" id="KW-0472">Membrane</keyword>
<accession>A0A370DD68</accession>
<feature type="transmembrane region" description="Helical" evidence="1">
    <location>
        <begin position="12"/>
        <end position="32"/>
    </location>
</feature>
<sequence length="88" mass="9980">MSDAPNCKCVISFLWTNALVVGALVFLMFTFIDPADIAVAMMLDIDESVFRIQAYAFSFGFMWLAFSASTFLNCYFSRLKYNMNNTAK</sequence>
<proteinExistence type="predicted"/>
<evidence type="ECO:0000256" key="1">
    <source>
        <dbReference type="SAM" id="Phobius"/>
    </source>
</evidence>
<comment type="caution">
    <text evidence="2">The sequence shown here is derived from an EMBL/GenBank/DDBJ whole genome shotgun (WGS) entry which is preliminary data.</text>
</comment>
<protein>
    <submittedName>
        <fullName evidence="2">Uncharacterized protein</fullName>
    </submittedName>
</protein>
<evidence type="ECO:0000313" key="3">
    <source>
        <dbReference type="Proteomes" id="UP000254266"/>
    </source>
</evidence>
<keyword evidence="3" id="KW-1185">Reference proteome</keyword>
<dbReference type="EMBL" id="QFXC01000011">
    <property type="protein sequence ID" value="RDH82855.1"/>
    <property type="molecule type" value="Genomic_DNA"/>
</dbReference>
<dbReference type="Proteomes" id="UP000254266">
    <property type="component" value="Unassembled WGS sequence"/>
</dbReference>
<reference evidence="2 3" key="1">
    <citation type="journal article" date="2018" name="ISME J.">
        <title>Endosymbiont genomes yield clues of tubeworm success.</title>
        <authorList>
            <person name="Li Y."/>
            <person name="Liles M.R."/>
            <person name="Halanych K.M."/>
        </authorList>
    </citation>
    <scope>NUCLEOTIDE SEQUENCE [LARGE SCALE GENOMIC DNA]</scope>
    <source>
        <strain evidence="2">A1464</strain>
    </source>
</reference>
<evidence type="ECO:0000313" key="2">
    <source>
        <dbReference type="EMBL" id="RDH82855.1"/>
    </source>
</evidence>
<gene>
    <name evidence="2" type="ORF">DIZ80_11325</name>
</gene>